<dbReference type="eggNOG" id="COG3976">
    <property type="taxonomic scope" value="Bacteria"/>
</dbReference>
<gene>
    <name evidence="2" type="ORF">CTER_0996</name>
</gene>
<comment type="caution">
    <text evidence="2">The sequence shown here is derived from an EMBL/GenBank/DDBJ whole genome shotgun (WGS) entry which is preliminary data.</text>
</comment>
<dbReference type="SMART" id="SM00900">
    <property type="entry name" value="FMN_bind"/>
    <property type="match status" value="1"/>
</dbReference>
<dbReference type="GO" id="GO:0010181">
    <property type="term" value="F:FMN binding"/>
    <property type="evidence" value="ECO:0007669"/>
    <property type="project" value="InterPro"/>
</dbReference>
<feature type="domain" description="FMN-binding" evidence="1">
    <location>
        <begin position="61"/>
        <end position="132"/>
    </location>
</feature>
<evidence type="ECO:0000313" key="2">
    <source>
        <dbReference type="EMBL" id="EMS73097.1"/>
    </source>
</evidence>
<name>S0FMG1_RUMCE</name>
<dbReference type="STRING" id="1195236.CTER_0996"/>
<reference evidence="2 3" key="1">
    <citation type="journal article" date="2013" name="Genome Announc.">
        <title>Draft Genome Sequence of the Cellulolytic, Mesophilic, Anaerobic Bacterium Clostridium termitidis Strain CT1112 (DSM 5398).</title>
        <authorList>
            <person name="Lal S."/>
            <person name="Ramachandran U."/>
            <person name="Zhang X."/>
            <person name="Munir R."/>
            <person name="Sparling R."/>
            <person name="Levin D.B."/>
        </authorList>
    </citation>
    <scope>NUCLEOTIDE SEQUENCE [LARGE SCALE GENOMIC DNA]</scope>
    <source>
        <strain evidence="2 3">CT1112</strain>
    </source>
</reference>
<dbReference type="Pfam" id="PF04205">
    <property type="entry name" value="FMN_bind"/>
    <property type="match status" value="1"/>
</dbReference>
<dbReference type="GO" id="GO:0016020">
    <property type="term" value="C:membrane"/>
    <property type="evidence" value="ECO:0007669"/>
    <property type="project" value="InterPro"/>
</dbReference>
<dbReference type="EMBL" id="AORV01000022">
    <property type="protein sequence ID" value="EMS73097.1"/>
    <property type="molecule type" value="Genomic_DNA"/>
</dbReference>
<dbReference type="AlphaFoldDB" id="S0FMG1"/>
<proteinExistence type="predicted"/>
<evidence type="ECO:0000259" key="1">
    <source>
        <dbReference type="SMART" id="SM00900"/>
    </source>
</evidence>
<dbReference type="Proteomes" id="UP000014155">
    <property type="component" value="Unassembled WGS sequence"/>
</dbReference>
<evidence type="ECO:0000313" key="3">
    <source>
        <dbReference type="Proteomes" id="UP000014155"/>
    </source>
</evidence>
<protein>
    <recommendedName>
        <fullName evidence="1">FMN-binding domain-containing protein</fullName>
    </recommendedName>
</protein>
<sequence>MKKVIAVFVIVGVILAGYFGAKGIQSYLDLRKYQKQIEDIKIENVDLSSISDGTYVGSAEVLWIAAEVKVNVKDHKIANIDLIRHKNGRGAKAEVIPRKVVETQSLQVDAVSGATNSSKVILKAIQNALENALK</sequence>
<dbReference type="Gene3D" id="3.90.1010.20">
    <property type="match status" value="1"/>
</dbReference>
<dbReference type="RefSeq" id="WP_004624436.1">
    <property type="nucleotide sequence ID" value="NZ_AORV01000022.1"/>
</dbReference>
<dbReference type="PATRIC" id="fig|1195236.3.peg.1291"/>
<keyword evidence="3" id="KW-1185">Reference proteome</keyword>
<accession>S0FMG1</accession>
<dbReference type="InterPro" id="IPR007329">
    <property type="entry name" value="FMN-bd"/>
</dbReference>
<organism evidence="2 3">
    <name type="scientific">Ruminiclostridium cellobioparum subsp. termitidis CT1112</name>
    <dbReference type="NCBI Taxonomy" id="1195236"/>
    <lineage>
        <taxon>Bacteria</taxon>
        <taxon>Bacillati</taxon>
        <taxon>Bacillota</taxon>
        <taxon>Clostridia</taxon>
        <taxon>Eubacteriales</taxon>
        <taxon>Oscillospiraceae</taxon>
        <taxon>Ruminiclostridium</taxon>
    </lineage>
</organism>